<evidence type="ECO:0000256" key="2">
    <source>
        <dbReference type="ARBA" id="ARBA00023315"/>
    </source>
</evidence>
<keyword evidence="6" id="KW-1185">Reference proteome</keyword>
<dbReference type="Proteomes" id="UP000546642">
    <property type="component" value="Unassembled WGS sequence"/>
</dbReference>
<keyword evidence="1 5" id="KW-0808">Transferase</keyword>
<reference evidence="5 6" key="1">
    <citation type="submission" date="2020-08" db="EMBL/GenBank/DDBJ databases">
        <title>Sequencing the genomes of 1000 actinobacteria strains.</title>
        <authorList>
            <person name="Klenk H.-P."/>
        </authorList>
    </citation>
    <scope>NUCLEOTIDE SEQUENCE [LARGE SCALE GENOMIC DNA]</scope>
    <source>
        <strain evidence="5 6">DSM 46659</strain>
    </source>
</reference>
<proteinExistence type="inferred from homology"/>
<dbReference type="GO" id="GO:0008999">
    <property type="term" value="F:protein-N-terminal-alanine acetyltransferase activity"/>
    <property type="evidence" value="ECO:0007669"/>
    <property type="project" value="UniProtKB-EC"/>
</dbReference>
<dbReference type="InterPro" id="IPR000182">
    <property type="entry name" value="GNAT_dom"/>
</dbReference>
<dbReference type="PANTHER" id="PTHR43792">
    <property type="entry name" value="GNAT FAMILY, PUTATIVE (AFU_ORTHOLOGUE AFUA_3G00765)-RELATED-RELATED"/>
    <property type="match status" value="1"/>
</dbReference>
<protein>
    <submittedName>
        <fullName evidence="5">Ribosomal-protein-alanine N-acetyltransferase</fullName>
        <ecNumber evidence="5">2.3.1.267</ecNumber>
    </submittedName>
</protein>
<comment type="caution">
    <text evidence="5">The sequence shown here is derived from an EMBL/GenBank/DDBJ whole genome shotgun (WGS) entry which is preliminary data.</text>
</comment>
<dbReference type="GO" id="GO:0005737">
    <property type="term" value="C:cytoplasm"/>
    <property type="evidence" value="ECO:0007669"/>
    <property type="project" value="TreeGrafter"/>
</dbReference>
<accession>A0A7W9YMV2</accession>
<evidence type="ECO:0000313" key="6">
    <source>
        <dbReference type="Proteomes" id="UP000546642"/>
    </source>
</evidence>
<name>A0A7W9YMV2_9ACTN</name>
<evidence type="ECO:0000256" key="1">
    <source>
        <dbReference type="ARBA" id="ARBA00022679"/>
    </source>
</evidence>
<dbReference type="Gene3D" id="3.40.630.30">
    <property type="match status" value="1"/>
</dbReference>
<feature type="domain" description="N-acetyltransferase" evidence="4">
    <location>
        <begin position="16"/>
        <end position="170"/>
    </location>
</feature>
<evidence type="ECO:0000256" key="3">
    <source>
        <dbReference type="ARBA" id="ARBA00038502"/>
    </source>
</evidence>
<dbReference type="InterPro" id="IPR051531">
    <property type="entry name" value="N-acetyltransferase"/>
</dbReference>
<keyword evidence="2 5" id="KW-0012">Acyltransferase</keyword>
<gene>
    <name evidence="5" type="ORF">HNR23_004959</name>
</gene>
<comment type="similarity">
    <text evidence="3">Belongs to the acetyltransferase family. RimJ subfamily.</text>
</comment>
<evidence type="ECO:0000313" key="5">
    <source>
        <dbReference type="EMBL" id="MBB6174899.1"/>
    </source>
</evidence>
<dbReference type="EC" id="2.3.1.267" evidence="5"/>
<sequence>MAFTRLLSTDDAPALAEVLSGNRGFLAPWEPVRGDDFFGVEGQLDIVRRDLREYAEGRMLPLAIVAGGGLVGRINVNGITRGAFQSASIGYWVGASHSGRGIATGAVAETKERAFAGLGLHRLQAETLIGNTASRVVLERNGFTPFGIAPKFLRIAGRWQDHILYQALNPEED</sequence>
<dbReference type="PROSITE" id="PS51186">
    <property type="entry name" value="GNAT"/>
    <property type="match status" value="1"/>
</dbReference>
<dbReference type="EMBL" id="JACHDS010000001">
    <property type="protein sequence ID" value="MBB6174899.1"/>
    <property type="molecule type" value="Genomic_DNA"/>
</dbReference>
<dbReference type="InterPro" id="IPR016181">
    <property type="entry name" value="Acyl_CoA_acyltransferase"/>
</dbReference>
<evidence type="ECO:0000259" key="4">
    <source>
        <dbReference type="PROSITE" id="PS51186"/>
    </source>
</evidence>
<dbReference type="RefSeq" id="WP_184079227.1">
    <property type="nucleotide sequence ID" value="NZ_JACHDS010000001.1"/>
</dbReference>
<dbReference type="PANTHER" id="PTHR43792:SF8">
    <property type="entry name" value="[RIBOSOMAL PROTEIN US5]-ALANINE N-ACETYLTRANSFERASE"/>
    <property type="match status" value="1"/>
</dbReference>
<organism evidence="5 6">
    <name type="scientific">Nocardiopsis mwathae</name>
    <dbReference type="NCBI Taxonomy" id="1472723"/>
    <lineage>
        <taxon>Bacteria</taxon>
        <taxon>Bacillati</taxon>
        <taxon>Actinomycetota</taxon>
        <taxon>Actinomycetes</taxon>
        <taxon>Streptosporangiales</taxon>
        <taxon>Nocardiopsidaceae</taxon>
        <taxon>Nocardiopsis</taxon>
    </lineage>
</organism>
<dbReference type="SUPFAM" id="SSF55729">
    <property type="entry name" value="Acyl-CoA N-acyltransferases (Nat)"/>
    <property type="match status" value="1"/>
</dbReference>
<dbReference type="AlphaFoldDB" id="A0A7W9YMV2"/>
<dbReference type="Pfam" id="PF13302">
    <property type="entry name" value="Acetyltransf_3"/>
    <property type="match status" value="1"/>
</dbReference>